<comment type="caution">
    <text evidence="1">The sequence shown here is derived from an EMBL/GenBank/DDBJ whole genome shotgun (WGS) entry which is preliminary data.</text>
</comment>
<dbReference type="AlphaFoldDB" id="A0A8J3Q5X5"/>
<dbReference type="RefSeq" id="WP_203907756.1">
    <property type="nucleotide sequence ID" value="NZ_BONY01000009.1"/>
</dbReference>
<proteinExistence type="predicted"/>
<accession>A0A8J3Q5X5</accession>
<protein>
    <submittedName>
        <fullName evidence="1">Uncharacterized protein</fullName>
    </submittedName>
</protein>
<keyword evidence="2" id="KW-1185">Reference proteome</keyword>
<dbReference type="Proteomes" id="UP000612899">
    <property type="component" value="Unassembled WGS sequence"/>
</dbReference>
<dbReference type="EMBL" id="BONY01000009">
    <property type="protein sequence ID" value="GIH03863.1"/>
    <property type="molecule type" value="Genomic_DNA"/>
</dbReference>
<sequence>MSVLGADIEQLEGLAVACDATGTHCLDMAANVSRHTDAAIGDLVSRLATLVSMVTGETEAMSTKVRDMSTQAVDASWTGTNRETFLGAASNFQTAMQTAQSDTDGYYDQIKAYIDVDFRTKVEEFVTTLTSSMQSAQGSCSSMTTAVRSQASAVDSTMNTGLSVG</sequence>
<organism evidence="1 2">
    <name type="scientific">Rhizocola hellebori</name>
    <dbReference type="NCBI Taxonomy" id="1392758"/>
    <lineage>
        <taxon>Bacteria</taxon>
        <taxon>Bacillati</taxon>
        <taxon>Actinomycetota</taxon>
        <taxon>Actinomycetes</taxon>
        <taxon>Micromonosporales</taxon>
        <taxon>Micromonosporaceae</taxon>
        <taxon>Rhizocola</taxon>
    </lineage>
</organism>
<evidence type="ECO:0000313" key="1">
    <source>
        <dbReference type="EMBL" id="GIH03863.1"/>
    </source>
</evidence>
<reference evidence="1" key="1">
    <citation type="submission" date="2021-01" db="EMBL/GenBank/DDBJ databases">
        <title>Whole genome shotgun sequence of Rhizocola hellebori NBRC 109834.</title>
        <authorList>
            <person name="Komaki H."/>
            <person name="Tamura T."/>
        </authorList>
    </citation>
    <scope>NUCLEOTIDE SEQUENCE</scope>
    <source>
        <strain evidence="1">NBRC 109834</strain>
    </source>
</reference>
<gene>
    <name evidence="1" type="ORF">Rhe02_19300</name>
</gene>
<name>A0A8J3Q5X5_9ACTN</name>
<evidence type="ECO:0000313" key="2">
    <source>
        <dbReference type="Proteomes" id="UP000612899"/>
    </source>
</evidence>